<dbReference type="EMBL" id="JAVDXZ010000001">
    <property type="protein sequence ID" value="MDR7328638.1"/>
    <property type="molecule type" value="Genomic_DNA"/>
</dbReference>
<keyword evidence="2" id="KW-1185">Reference proteome</keyword>
<protein>
    <recommendedName>
        <fullName evidence="3">Primosomal protein</fullName>
    </recommendedName>
</protein>
<dbReference type="RefSeq" id="WP_290197632.1">
    <property type="nucleotide sequence ID" value="NZ_CP047654.1"/>
</dbReference>
<evidence type="ECO:0008006" key="3">
    <source>
        <dbReference type="Google" id="ProtNLM"/>
    </source>
</evidence>
<reference evidence="1" key="1">
    <citation type="submission" date="2023-07" db="EMBL/GenBank/DDBJ databases">
        <title>Sequencing the genomes of 1000 actinobacteria strains.</title>
        <authorList>
            <person name="Klenk H.-P."/>
        </authorList>
    </citation>
    <scope>NUCLEOTIDE SEQUENCE</scope>
    <source>
        <strain evidence="1">DSM 107476</strain>
    </source>
</reference>
<organism evidence="1 2">
    <name type="scientific">Corynebacterium guangdongense</name>
    <dbReference type="NCBI Taxonomy" id="1783348"/>
    <lineage>
        <taxon>Bacteria</taxon>
        <taxon>Bacillati</taxon>
        <taxon>Actinomycetota</taxon>
        <taxon>Actinomycetes</taxon>
        <taxon>Mycobacteriales</taxon>
        <taxon>Corynebacteriaceae</taxon>
        <taxon>Corynebacterium</taxon>
    </lineage>
</organism>
<gene>
    <name evidence="1" type="ORF">J2S39_000314</name>
</gene>
<comment type="caution">
    <text evidence="1">The sequence shown here is derived from an EMBL/GenBank/DDBJ whole genome shotgun (WGS) entry which is preliminary data.</text>
</comment>
<sequence length="410" mass="45489">MTKRAIVPVKLSLAEGDFYTLWAPTWIEHGAEWQAFLGDDEDVLVFHSPAEVLTYLESGRPHDLLNHPEWKRFDAGVADRVVPGKDDEYDIIGAPALLAERPSYENVKKLAGVLDVAESLARVGGAEDAVIFFASHSVLRNVDRGADAFAGDQGLEEWSAIGRSVLNNWRTVVEDLGAHVRLVESQDKATVEDASVRIATSTAVAAEARREAEKARQAEVEAADPYDTSPWAAAGIDPVRISVQGKSVYTLRTYLGKDPVFLGRYGEIFTFPTTKQLLRWLLDNDEHDLARVSTWEDLVTAANSGELIVGVHRDNSYSLTGLAEDIEKGPEAVDTHQMSRAYELMADAADWAGDDSLNEYLLANPRFQDYLSYMLGSSESAGYVPSRPYTDKAESWRELEEMLVKRFSKF</sequence>
<accession>A0ABU1ZXK8</accession>
<evidence type="ECO:0000313" key="1">
    <source>
        <dbReference type="EMBL" id="MDR7328638.1"/>
    </source>
</evidence>
<proteinExistence type="predicted"/>
<dbReference type="Proteomes" id="UP001180840">
    <property type="component" value="Unassembled WGS sequence"/>
</dbReference>
<evidence type="ECO:0000313" key="2">
    <source>
        <dbReference type="Proteomes" id="UP001180840"/>
    </source>
</evidence>
<name>A0ABU1ZXK8_9CORY</name>